<keyword evidence="2" id="KW-1185">Reference proteome</keyword>
<dbReference type="Proteomes" id="UP001234297">
    <property type="component" value="Chromosome 6"/>
</dbReference>
<organism evidence="1 2">
    <name type="scientific">Persea americana</name>
    <name type="common">Avocado</name>
    <dbReference type="NCBI Taxonomy" id="3435"/>
    <lineage>
        <taxon>Eukaryota</taxon>
        <taxon>Viridiplantae</taxon>
        <taxon>Streptophyta</taxon>
        <taxon>Embryophyta</taxon>
        <taxon>Tracheophyta</taxon>
        <taxon>Spermatophyta</taxon>
        <taxon>Magnoliopsida</taxon>
        <taxon>Magnoliidae</taxon>
        <taxon>Laurales</taxon>
        <taxon>Lauraceae</taxon>
        <taxon>Persea</taxon>
    </lineage>
</organism>
<reference evidence="1 2" key="1">
    <citation type="journal article" date="2022" name="Hortic Res">
        <title>A haplotype resolved chromosomal level avocado genome allows analysis of novel avocado genes.</title>
        <authorList>
            <person name="Nath O."/>
            <person name="Fletcher S.J."/>
            <person name="Hayward A."/>
            <person name="Shaw L.M."/>
            <person name="Masouleh A.K."/>
            <person name="Furtado A."/>
            <person name="Henry R.J."/>
            <person name="Mitter N."/>
        </authorList>
    </citation>
    <scope>NUCLEOTIDE SEQUENCE [LARGE SCALE GENOMIC DNA]</scope>
    <source>
        <strain evidence="2">cv. Hass</strain>
    </source>
</reference>
<dbReference type="EMBL" id="CM056814">
    <property type="protein sequence ID" value="KAJ8625862.1"/>
    <property type="molecule type" value="Genomic_DNA"/>
</dbReference>
<protein>
    <submittedName>
        <fullName evidence="1">Uncharacterized protein</fullName>
    </submittedName>
</protein>
<accession>A0ACC2KYF2</accession>
<gene>
    <name evidence="1" type="ORF">MRB53_019169</name>
</gene>
<sequence length="89" mass="10183">MHKKFGNENGKSGDGSSPDFQKQGSLRSSPFSPFRNSPFLILVRPKRNRVAAVAETQSLRLRFLLRSLLPNFFEKVRSVWSTTDQCRLI</sequence>
<comment type="caution">
    <text evidence="1">The sequence shown here is derived from an EMBL/GenBank/DDBJ whole genome shotgun (WGS) entry which is preliminary data.</text>
</comment>
<evidence type="ECO:0000313" key="1">
    <source>
        <dbReference type="EMBL" id="KAJ8625862.1"/>
    </source>
</evidence>
<proteinExistence type="predicted"/>
<evidence type="ECO:0000313" key="2">
    <source>
        <dbReference type="Proteomes" id="UP001234297"/>
    </source>
</evidence>
<name>A0ACC2KYF2_PERAE</name>